<evidence type="ECO:0000256" key="4">
    <source>
        <dbReference type="ARBA" id="ARBA00012438"/>
    </source>
</evidence>
<organism evidence="15 16">
    <name type="scientific">Jatrophihabitans telluris</name>
    <dbReference type="NCBI Taxonomy" id="2038343"/>
    <lineage>
        <taxon>Bacteria</taxon>
        <taxon>Bacillati</taxon>
        <taxon>Actinomycetota</taxon>
        <taxon>Actinomycetes</taxon>
        <taxon>Jatrophihabitantales</taxon>
        <taxon>Jatrophihabitantaceae</taxon>
        <taxon>Jatrophihabitans</taxon>
    </lineage>
</organism>
<reference evidence="15" key="1">
    <citation type="journal article" date="2018" name="Int. J. Syst. Evol. Microbiol.">
        <title>Jatrophihabitans telluris sp. nov., isolated from sediment soil of lava forest wetlands and the emended description of the genus Jatrophihabitans.</title>
        <authorList>
            <person name="Lee K.C."/>
            <person name="Suh M.K."/>
            <person name="Eom M.K."/>
            <person name="Kim K.K."/>
            <person name="Kim J.S."/>
            <person name="Kim D.S."/>
            <person name="Ko S.H."/>
            <person name="Shin Y.K."/>
            <person name="Lee J.S."/>
        </authorList>
    </citation>
    <scope>NUCLEOTIDE SEQUENCE</scope>
    <source>
        <strain evidence="15">N237</strain>
    </source>
</reference>
<dbReference type="Proteomes" id="UP001056336">
    <property type="component" value="Chromosome"/>
</dbReference>
<dbReference type="InterPro" id="IPR005467">
    <property type="entry name" value="His_kinase_dom"/>
</dbReference>
<evidence type="ECO:0000256" key="8">
    <source>
        <dbReference type="ARBA" id="ARBA00022777"/>
    </source>
</evidence>
<name>A0ABY4QUP1_9ACTN</name>
<keyword evidence="9 12" id="KW-1133">Transmembrane helix</keyword>
<evidence type="ECO:0000259" key="13">
    <source>
        <dbReference type="PROSITE" id="PS50109"/>
    </source>
</evidence>
<dbReference type="CDD" id="cd00082">
    <property type="entry name" value="HisKA"/>
    <property type="match status" value="1"/>
</dbReference>
<dbReference type="InterPro" id="IPR050428">
    <property type="entry name" value="TCS_sensor_his_kinase"/>
</dbReference>
<evidence type="ECO:0000256" key="3">
    <source>
        <dbReference type="ARBA" id="ARBA00004236"/>
    </source>
</evidence>
<dbReference type="InterPro" id="IPR004358">
    <property type="entry name" value="Sig_transdc_His_kin-like_C"/>
</dbReference>
<dbReference type="Gene3D" id="6.10.340.10">
    <property type="match status" value="1"/>
</dbReference>
<keyword evidence="7 12" id="KW-0812">Transmembrane</keyword>
<dbReference type="CDD" id="cd06225">
    <property type="entry name" value="HAMP"/>
    <property type="match status" value="1"/>
</dbReference>
<keyword evidence="16" id="KW-1185">Reference proteome</keyword>
<dbReference type="InterPro" id="IPR003594">
    <property type="entry name" value="HATPase_dom"/>
</dbReference>
<sequence>MALLYGALVLLIGAALLMTSYILLDRALARNQVLQQLPPGPVTIIDSGGTRYTGWDPTQSQAHIRQDSLSYLLNNGLLYFGVIVLIGSIGGYLLARQALRPVARITATARRLSTKTLSERIGLGGPDDELRELADTFDDMLGRLDAAFSSQRRFVANASHELRTPLAVIQTELDVTLSDPKASVEDLRRMGEVLRDATNRAQRLADALLALARLQGREGQGLEVSEAITINDLIPNAVAAAESEAATRGIVISSEGEAVRTTGDPRLLERVIGNLVENAVRYNVPGGWVRIEVSHDVRGGFPAAIIVVSNSGVAVAPEEVEGLFDAFRRGGRARTQQRGAGLGLSIVKAIVDAHHGAIRAEAQPAGGLRVEIALPLTTTPVAAHAAV</sequence>
<dbReference type="InterPro" id="IPR003661">
    <property type="entry name" value="HisK_dim/P_dom"/>
</dbReference>
<keyword evidence="10" id="KW-0902">Two-component regulatory system</keyword>
<feature type="transmembrane region" description="Helical" evidence="12">
    <location>
        <begin position="77"/>
        <end position="95"/>
    </location>
</feature>
<feature type="domain" description="Histidine kinase" evidence="13">
    <location>
        <begin position="157"/>
        <end position="378"/>
    </location>
</feature>
<dbReference type="SUPFAM" id="SSF47384">
    <property type="entry name" value="Homodimeric domain of signal transducing histidine kinase"/>
    <property type="match status" value="1"/>
</dbReference>
<dbReference type="SUPFAM" id="SSF55874">
    <property type="entry name" value="ATPase domain of HSP90 chaperone/DNA topoisomerase II/histidine kinase"/>
    <property type="match status" value="1"/>
</dbReference>
<dbReference type="InterPro" id="IPR003660">
    <property type="entry name" value="HAMP_dom"/>
</dbReference>
<dbReference type="SMART" id="SM00388">
    <property type="entry name" value="HisKA"/>
    <property type="match status" value="1"/>
</dbReference>
<dbReference type="Pfam" id="PF00512">
    <property type="entry name" value="HisKA"/>
    <property type="match status" value="1"/>
</dbReference>
<evidence type="ECO:0000259" key="14">
    <source>
        <dbReference type="PROSITE" id="PS50885"/>
    </source>
</evidence>
<feature type="domain" description="HAMP" evidence="14">
    <location>
        <begin position="96"/>
        <end position="149"/>
    </location>
</feature>
<evidence type="ECO:0000256" key="1">
    <source>
        <dbReference type="ARBA" id="ARBA00000085"/>
    </source>
</evidence>
<protein>
    <recommendedName>
        <fullName evidence="4">histidine kinase</fullName>
        <ecNumber evidence="4">2.7.13.3</ecNumber>
    </recommendedName>
</protein>
<dbReference type="Gene3D" id="3.30.565.10">
    <property type="entry name" value="Histidine kinase-like ATPase, C-terminal domain"/>
    <property type="match status" value="1"/>
</dbReference>
<dbReference type="SUPFAM" id="SSF158472">
    <property type="entry name" value="HAMP domain-like"/>
    <property type="match status" value="1"/>
</dbReference>
<evidence type="ECO:0000256" key="12">
    <source>
        <dbReference type="SAM" id="Phobius"/>
    </source>
</evidence>
<keyword evidence="15" id="KW-0547">Nucleotide-binding</keyword>
<proteinExistence type="predicted"/>
<gene>
    <name evidence="15" type="ORF">M6D93_10255</name>
</gene>
<dbReference type="EMBL" id="CP097332">
    <property type="protein sequence ID" value="UQX86694.1"/>
    <property type="molecule type" value="Genomic_DNA"/>
</dbReference>
<dbReference type="SMART" id="SM00304">
    <property type="entry name" value="HAMP"/>
    <property type="match status" value="1"/>
</dbReference>
<dbReference type="PROSITE" id="PS50109">
    <property type="entry name" value="HIS_KIN"/>
    <property type="match status" value="1"/>
</dbReference>
<dbReference type="RefSeq" id="WP_249769048.1">
    <property type="nucleotide sequence ID" value="NZ_CP097332.1"/>
</dbReference>
<dbReference type="InterPro" id="IPR036097">
    <property type="entry name" value="HisK_dim/P_sf"/>
</dbReference>
<evidence type="ECO:0000256" key="10">
    <source>
        <dbReference type="ARBA" id="ARBA00023012"/>
    </source>
</evidence>
<evidence type="ECO:0000256" key="9">
    <source>
        <dbReference type="ARBA" id="ARBA00022989"/>
    </source>
</evidence>
<evidence type="ECO:0000256" key="2">
    <source>
        <dbReference type="ARBA" id="ARBA00004141"/>
    </source>
</evidence>
<dbReference type="EC" id="2.7.13.3" evidence="4"/>
<keyword evidence="11 12" id="KW-0472">Membrane</keyword>
<accession>A0ABY4QUP1</accession>
<evidence type="ECO:0000256" key="11">
    <source>
        <dbReference type="ARBA" id="ARBA00023136"/>
    </source>
</evidence>
<keyword evidence="6" id="KW-0808">Transferase</keyword>
<comment type="subcellular location">
    <subcellularLocation>
        <location evidence="3">Cell membrane</location>
    </subcellularLocation>
    <subcellularLocation>
        <location evidence="2">Membrane</location>
        <topology evidence="2">Multi-pass membrane protein</topology>
    </subcellularLocation>
</comment>
<evidence type="ECO:0000256" key="5">
    <source>
        <dbReference type="ARBA" id="ARBA00022553"/>
    </source>
</evidence>
<dbReference type="PROSITE" id="PS50885">
    <property type="entry name" value="HAMP"/>
    <property type="match status" value="1"/>
</dbReference>
<keyword evidence="15" id="KW-0067">ATP-binding</keyword>
<reference evidence="15" key="2">
    <citation type="submission" date="2022-05" db="EMBL/GenBank/DDBJ databases">
        <authorList>
            <person name="Kim J.-S."/>
            <person name="Lee K."/>
            <person name="Suh M."/>
            <person name="Eom M."/>
            <person name="Kim J.-S."/>
            <person name="Kim D.-S."/>
            <person name="Ko S.-H."/>
            <person name="Shin Y."/>
            <person name="Lee J.-S."/>
        </authorList>
    </citation>
    <scope>NUCLEOTIDE SEQUENCE</scope>
    <source>
        <strain evidence="15">N237</strain>
    </source>
</reference>
<dbReference type="SMART" id="SM00387">
    <property type="entry name" value="HATPase_c"/>
    <property type="match status" value="1"/>
</dbReference>
<keyword evidence="5" id="KW-0597">Phosphoprotein</keyword>
<dbReference type="PANTHER" id="PTHR45436:SF15">
    <property type="entry name" value="SENSOR HISTIDINE KINASE CUSS"/>
    <property type="match status" value="1"/>
</dbReference>
<dbReference type="Gene3D" id="1.10.287.130">
    <property type="match status" value="1"/>
</dbReference>
<dbReference type="InterPro" id="IPR036890">
    <property type="entry name" value="HATPase_C_sf"/>
</dbReference>
<comment type="catalytic activity">
    <reaction evidence="1">
        <text>ATP + protein L-histidine = ADP + protein N-phospho-L-histidine.</text>
        <dbReference type="EC" id="2.7.13.3"/>
    </reaction>
</comment>
<dbReference type="PRINTS" id="PR00344">
    <property type="entry name" value="BCTRLSENSOR"/>
</dbReference>
<evidence type="ECO:0000256" key="7">
    <source>
        <dbReference type="ARBA" id="ARBA00022692"/>
    </source>
</evidence>
<dbReference type="Pfam" id="PF00672">
    <property type="entry name" value="HAMP"/>
    <property type="match status" value="1"/>
</dbReference>
<dbReference type="PANTHER" id="PTHR45436">
    <property type="entry name" value="SENSOR HISTIDINE KINASE YKOH"/>
    <property type="match status" value="1"/>
</dbReference>
<evidence type="ECO:0000313" key="16">
    <source>
        <dbReference type="Proteomes" id="UP001056336"/>
    </source>
</evidence>
<keyword evidence="8" id="KW-0418">Kinase</keyword>
<evidence type="ECO:0000256" key="6">
    <source>
        <dbReference type="ARBA" id="ARBA00022679"/>
    </source>
</evidence>
<dbReference type="Pfam" id="PF02518">
    <property type="entry name" value="HATPase_c"/>
    <property type="match status" value="1"/>
</dbReference>
<evidence type="ECO:0000313" key="15">
    <source>
        <dbReference type="EMBL" id="UQX86694.1"/>
    </source>
</evidence>
<dbReference type="GO" id="GO:0005524">
    <property type="term" value="F:ATP binding"/>
    <property type="evidence" value="ECO:0007669"/>
    <property type="project" value="UniProtKB-KW"/>
</dbReference>